<organism evidence="2 3">
    <name type="scientific">Paramuricea clavata</name>
    <name type="common">Red gorgonian</name>
    <name type="synonym">Violescent sea-whip</name>
    <dbReference type="NCBI Taxonomy" id="317549"/>
    <lineage>
        <taxon>Eukaryota</taxon>
        <taxon>Metazoa</taxon>
        <taxon>Cnidaria</taxon>
        <taxon>Anthozoa</taxon>
        <taxon>Octocorallia</taxon>
        <taxon>Malacalcyonacea</taxon>
        <taxon>Plexauridae</taxon>
        <taxon>Paramuricea</taxon>
    </lineage>
</organism>
<evidence type="ECO:0000313" key="2">
    <source>
        <dbReference type="EMBL" id="CAB4006221.1"/>
    </source>
</evidence>
<protein>
    <submittedName>
        <fullName evidence="2">Uncharacterized protein</fullName>
    </submittedName>
</protein>
<feature type="region of interest" description="Disordered" evidence="1">
    <location>
        <begin position="527"/>
        <end position="554"/>
    </location>
</feature>
<feature type="compositionally biased region" description="Polar residues" evidence="1">
    <location>
        <begin position="122"/>
        <end position="133"/>
    </location>
</feature>
<feature type="region of interest" description="Disordered" evidence="1">
    <location>
        <begin position="234"/>
        <end position="299"/>
    </location>
</feature>
<evidence type="ECO:0000256" key="1">
    <source>
        <dbReference type="SAM" id="MobiDB-lite"/>
    </source>
</evidence>
<gene>
    <name evidence="2" type="ORF">PACLA_8A052983</name>
</gene>
<reference evidence="2" key="1">
    <citation type="submission" date="2020-04" db="EMBL/GenBank/DDBJ databases">
        <authorList>
            <person name="Alioto T."/>
            <person name="Alioto T."/>
            <person name="Gomez Garrido J."/>
        </authorList>
    </citation>
    <scope>NUCLEOTIDE SEQUENCE</scope>
    <source>
        <strain evidence="2">A484AB</strain>
    </source>
</reference>
<feature type="compositionally biased region" description="Basic and acidic residues" evidence="1">
    <location>
        <begin position="250"/>
        <end position="264"/>
    </location>
</feature>
<feature type="region of interest" description="Disordered" evidence="1">
    <location>
        <begin position="122"/>
        <end position="147"/>
    </location>
</feature>
<feature type="compositionally biased region" description="Low complexity" evidence="1">
    <location>
        <begin position="134"/>
        <end position="145"/>
    </location>
</feature>
<dbReference type="AlphaFoldDB" id="A0A6S7IJQ5"/>
<comment type="caution">
    <text evidence="2">The sequence shown here is derived from an EMBL/GenBank/DDBJ whole genome shotgun (WGS) entry which is preliminary data.</text>
</comment>
<accession>A0A6S7IJQ5</accession>
<sequence>MDKIADEKSDAVLYRNLYTKILSQQIQAENRLHRLMMARQGQDNMFDQHLAKVRAKVEKDRIRNQKLGERLVIMERQEMETVSKADRKKTSENTSITRERLPSMFATLLNMESLRDQFKLAQNSSPNEPNGQINNNTSVTPNQNNFAQTSIDPKEIEMFFENPVSHNPNTPTLSTKPMNEQGHSKKFENLRNCPWFASEVLQDILPKRVSFNDIPDVIAEREIGNEKLLANDEAGWKSDYSEDEPGEASEENHKHSIERYHEPPPDFSHYSYHDRNRRNDSETTPKTTGQARTHNQSLNRKVERLLEESPKSCSKCSEPSNTREGIWELSSDQENTPFTSPWEGVISTSLQRQRNDSTQAVPSSTTNNEVFLDDLLTSNTVENNHTSVETVPDICKNIIDKSSDDTTTTAKLFKTEPKEQNKFEWLNLHKDNDSKHEINEDTELYEPIVKNKCDLHFIKDDALTSMRRQSWSIHHLIKNKKEQKTQRKFASVFRRPAKNNQASQVIKADKKDFQVTKKVRRRMSLRPLPETPDVGEENEHALQCNTADSLDTFH</sequence>
<dbReference type="Proteomes" id="UP001152795">
    <property type="component" value="Unassembled WGS sequence"/>
</dbReference>
<evidence type="ECO:0000313" key="3">
    <source>
        <dbReference type="Proteomes" id="UP001152795"/>
    </source>
</evidence>
<feature type="compositionally biased region" description="Polar residues" evidence="1">
    <location>
        <begin position="543"/>
        <end position="554"/>
    </location>
</feature>
<dbReference type="EMBL" id="CACRXK020005448">
    <property type="protein sequence ID" value="CAB4006221.1"/>
    <property type="molecule type" value="Genomic_DNA"/>
</dbReference>
<keyword evidence="3" id="KW-1185">Reference proteome</keyword>
<name>A0A6S7IJQ5_PARCT</name>
<feature type="compositionally biased region" description="Polar residues" evidence="1">
    <location>
        <begin position="284"/>
        <end position="299"/>
    </location>
</feature>
<feature type="compositionally biased region" description="Basic and acidic residues" evidence="1">
    <location>
        <begin position="271"/>
        <end position="283"/>
    </location>
</feature>
<proteinExistence type="predicted"/>